<dbReference type="RefSeq" id="WP_091429283.1">
    <property type="nucleotide sequence ID" value="NZ_FNMV01000002.1"/>
</dbReference>
<dbReference type="InterPro" id="IPR006674">
    <property type="entry name" value="HD_domain"/>
</dbReference>
<reference evidence="3" key="1">
    <citation type="submission" date="2016-10" db="EMBL/GenBank/DDBJ databases">
        <authorList>
            <person name="Varghese N."/>
            <person name="Submissions S."/>
        </authorList>
    </citation>
    <scope>NUCLEOTIDE SEQUENCE [LARGE SCALE GENOMIC DNA]</scope>
    <source>
        <strain evidence="3">DSM 15718</strain>
    </source>
</reference>
<dbReference type="Proteomes" id="UP000198569">
    <property type="component" value="Unassembled WGS sequence"/>
</dbReference>
<dbReference type="Pfam" id="PF01966">
    <property type="entry name" value="HD"/>
    <property type="match status" value="1"/>
</dbReference>
<proteinExistence type="predicted"/>
<name>A0A1H2SG81_9FLAO</name>
<protein>
    <submittedName>
        <fullName evidence="2">HD domain-containing protein</fullName>
    </submittedName>
</protein>
<gene>
    <name evidence="2" type="ORF">SAMN05444338_10271</name>
</gene>
<evidence type="ECO:0000313" key="3">
    <source>
        <dbReference type="Proteomes" id="UP000198569"/>
    </source>
</evidence>
<dbReference type="OrthoDB" id="5728337at2"/>
<evidence type="ECO:0000259" key="1">
    <source>
        <dbReference type="Pfam" id="PF01966"/>
    </source>
</evidence>
<dbReference type="SUPFAM" id="SSF109604">
    <property type="entry name" value="HD-domain/PDEase-like"/>
    <property type="match status" value="1"/>
</dbReference>
<evidence type="ECO:0000313" key="2">
    <source>
        <dbReference type="EMBL" id="SDW30630.1"/>
    </source>
</evidence>
<accession>A0A1H2SG81</accession>
<dbReference type="AlphaFoldDB" id="A0A1H2SG81"/>
<dbReference type="STRING" id="229203.SAMN05444338_10271"/>
<dbReference type="EMBL" id="FNMV01000002">
    <property type="protein sequence ID" value="SDW30630.1"/>
    <property type="molecule type" value="Genomic_DNA"/>
</dbReference>
<dbReference type="Gene3D" id="1.10.3210.10">
    <property type="entry name" value="Hypothetical protein af1432"/>
    <property type="match status" value="1"/>
</dbReference>
<organism evidence="2 3">
    <name type="scientific">Flavobacterium degerlachei</name>
    <dbReference type="NCBI Taxonomy" id="229203"/>
    <lineage>
        <taxon>Bacteria</taxon>
        <taxon>Pseudomonadati</taxon>
        <taxon>Bacteroidota</taxon>
        <taxon>Flavobacteriia</taxon>
        <taxon>Flavobacteriales</taxon>
        <taxon>Flavobacteriaceae</taxon>
        <taxon>Flavobacterium</taxon>
    </lineage>
</organism>
<sequence>MKNWNALYANVLESLKMQLSPFLMYHRWKHTQHVIELAEQIAKHEHITEDELLLLKTAALFHDAGFISGIYVGHEEEGVRMAENILPDYGYNIKEIEIIADMIRATIIPQQPKTKLECILADADLEYLGTTNFEHLGNILYLELRHFHPNLSLDEWNEMQINFLQSHVYHTDYCIQNRAPLKEKNLNRLIKKRVKQEKLQTQSRKRSN</sequence>
<dbReference type="InterPro" id="IPR003607">
    <property type="entry name" value="HD/PDEase_dom"/>
</dbReference>
<feature type="domain" description="HD" evidence="1">
    <location>
        <begin position="27"/>
        <end position="124"/>
    </location>
</feature>
<dbReference type="CDD" id="cd00077">
    <property type="entry name" value="HDc"/>
    <property type="match status" value="1"/>
</dbReference>
<keyword evidence="3" id="KW-1185">Reference proteome</keyword>